<proteinExistence type="predicted"/>
<organism evidence="4 5">
    <name type="scientific">Maricaulis maris (strain MCS10)</name>
    <name type="common">Caulobacter maris</name>
    <dbReference type="NCBI Taxonomy" id="394221"/>
    <lineage>
        <taxon>Bacteria</taxon>
        <taxon>Pseudomonadati</taxon>
        <taxon>Pseudomonadota</taxon>
        <taxon>Alphaproteobacteria</taxon>
        <taxon>Maricaulales</taxon>
        <taxon>Maricaulaceae</taxon>
        <taxon>Maricaulis</taxon>
    </lineage>
</organism>
<sequence>MDGRLQEFGVGEVTRESLRSMQAELPPVLEEALEVFYNTLSRAPEVDVLFRNDDHRAHAKRHQIKHWQRILSGEYDTAYFDNVRRIGEVHFEIGLEPRYYVAGYAGIASSLVRGVIQSGQRNRVSRTKQFEATAAKVDALIRAVFLDMELALSTYLEAGDIRASKARQEIADGLEASVAEILENLEGTSDRLDVVSGNVAESVDHTLEDATLTAREADSALKNVQTVVAAAEQMRGAVDEISGQVNQTSLRARSAVDQVGVASADMENLSEAAREIGTIVGLIQEIAEQTNLLALNATIEAARAGEAGAGFAVVAGEVKSLAHQTAKATERISQQISAVQDGARTAGDAISGMRDTIRAVDEASVSINATIEEQSSAIREIVRSANEATKGNSAGVDATARLEISVRQCSEVSSDVTSEASAVRRDVTRLREQVDGFLAATRSGAAD</sequence>
<feature type="domain" description="Methyl-accepting transducer" evidence="3">
    <location>
        <begin position="188"/>
        <end position="424"/>
    </location>
</feature>
<dbReference type="HOGENOM" id="CLU_000445_21_4_5"/>
<dbReference type="AlphaFoldDB" id="Q0ALH7"/>
<dbReference type="Pfam" id="PF00015">
    <property type="entry name" value="MCPsignal"/>
    <property type="match status" value="1"/>
</dbReference>
<dbReference type="SUPFAM" id="SSF46458">
    <property type="entry name" value="Globin-like"/>
    <property type="match status" value="1"/>
</dbReference>
<dbReference type="CDD" id="cd01068">
    <property type="entry name" value="globin_sensor"/>
    <property type="match status" value="1"/>
</dbReference>
<name>Q0ALH7_MARMM</name>
<evidence type="ECO:0000313" key="4">
    <source>
        <dbReference type="EMBL" id="ABI66866.1"/>
    </source>
</evidence>
<evidence type="ECO:0000313" key="5">
    <source>
        <dbReference type="Proteomes" id="UP000001964"/>
    </source>
</evidence>
<dbReference type="PROSITE" id="PS50111">
    <property type="entry name" value="CHEMOTAXIS_TRANSDUC_2"/>
    <property type="match status" value="1"/>
</dbReference>
<dbReference type="PANTHER" id="PTHR32089:SF112">
    <property type="entry name" value="LYSOZYME-LIKE PROTEIN-RELATED"/>
    <property type="match status" value="1"/>
</dbReference>
<dbReference type="Gene3D" id="1.10.490.10">
    <property type="entry name" value="Globins"/>
    <property type="match status" value="1"/>
</dbReference>
<protein>
    <submittedName>
        <fullName evidence="4">Methyl-accepting chemotaxis sensory transducer</fullName>
    </submittedName>
</protein>
<dbReference type="InterPro" id="IPR012292">
    <property type="entry name" value="Globin/Proto"/>
</dbReference>
<dbReference type="GO" id="GO:0016020">
    <property type="term" value="C:membrane"/>
    <property type="evidence" value="ECO:0007669"/>
    <property type="project" value="InterPro"/>
</dbReference>
<gene>
    <name evidence="4" type="ordered locus">Mmar10_2580</name>
</gene>
<dbReference type="Gene3D" id="1.10.287.950">
    <property type="entry name" value="Methyl-accepting chemotaxis protein"/>
    <property type="match status" value="1"/>
</dbReference>
<evidence type="ECO:0000259" key="3">
    <source>
        <dbReference type="PROSITE" id="PS50111"/>
    </source>
</evidence>
<dbReference type="eggNOG" id="COG0840">
    <property type="taxonomic scope" value="Bacteria"/>
</dbReference>
<dbReference type="GO" id="GO:0020037">
    <property type="term" value="F:heme binding"/>
    <property type="evidence" value="ECO:0007669"/>
    <property type="project" value="InterPro"/>
</dbReference>
<dbReference type="GO" id="GO:0007165">
    <property type="term" value="P:signal transduction"/>
    <property type="evidence" value="ECO:0007669"/>
    <property type="project" value="UniProtKB-KW"/>
</dbReference>
<dbReference type="PANTHER" id="PTHR32089">
    <property type="entry name" value="METHYL-ACCEPTING CHEMOTAXIS PROTEIN MCPB"/>
    <property type="match status" value="1"/>
</dbReference>
<dbReference type="Pfam" id="PF11563">
    <property type="entry name" value="Protoglobin"/>
    <property type="match status" value="1"/>
</dbReference>
<dbReference type="GO" id="GO:0019825">
    <property type="term" value="F:oxygen binding"/>
    <property type="evidence" value="ECO:0007669"/>
    <property type="project" value="InterPro"/>
</dbReference>
<dbReference type="InterPro" id="IPR044398">
    <property type="entry name" value="Globin-sensor_dom"/>
</dbReference>
<dbReference type="SMART" id="SM00283">
    <property type="entry name" value="MA"/>
    <property type="match status" value="1"/>
</dbReference>
<dbReference type="Proteomes" id="UP000001964">
    <property type="component" value="Chromosome"/>
</dbReference>
<dbReference type="SUPFAM" id="SSF58104">
    <property type="entry name" value="Methyl-accepting chemotaxis protein (MCP) signaling domain"/>
    <property type="match status" value="1"/>
</dbReference>
<keyword evidence="5" id="KW-1185">Reference proteome</keyword>
<reference evidence="4 5" key="1">
    <citation type="submission" date="2006-08" db="EMBL/GenBank/DDBJ databases">
        <title>Complete sequence of Maricaulis maris MCS10.</title>
        <authorList>
            <consortium name="US DOE Joint Genome Institute"/>
            <person name="Copeland A."/>
            <person name="Lucas S."/>
            <person name="Lapidus A."/>
            <person name="Barry K."/>
            <person name="Detter J.C."/>
            <person name="Glavina del Rio T."/>
            <person name="Hammon N."/>
            <person name="Israni S."/>
            <person name="Dalin E."/>
            <person name="Tice H."/>
            <person name="Pitluck S."/>
            <person name="Saunders E."/>
            <person name="Brettin T."/>
            <person name="Bruce D."/>
            <person name="Han C."/>
            <person name="Tapia R."/>
            <person name="Gilna P."/>
            <person name="Schmutz J."/>
            <person name="Larimer F."/>
            <person name="Land M."/>
            <person name="Hauser L."/>
            <person name="Kyrpides N."/>
            <person name="Mikhailova N."/>
            <person name="Viollier P."/>
            <person name="Stephens C."/>
            <person name="Richardson P."/>
        </authorList>
    </citation>
    <scope>NUCLEOTIDE SEQUENCE [LARGE SCALE GENOMIC DNA]</scope>
    <source>
        <strain evidence="4 5">MCS10</strain>
    </source>
</reference>
<accession>Q0ALH7</accession>
<dbReference type="STRING" id="394221.Mmar10_2580"/>
<dbReference type="InterPro" id="IPR004089">
    <property type="entry name" value="MCPsignal_dom"/>
</dbReference>
<evidence type="ECO:0000256" key="2">
    <source>
        <dbReference type="PROSITE-ProRule" id="PRU00284"/>
    </source>
</evidence>
<dbReference type="InterPro" id="IPR039379">
    <property type="entry name" value="Protoglobin_sensor_dom"/>
</dbReference>
<dbReference type="InterPro" id="IPR009050">
    <property type="entry name" value="Globin-like_sf"/>
</dbReference>
<keyword evidence="1 2" id="KW-0807">Transducer</keyword>
<dbReference type="KEGG" id="mmr:Mmar10_2580"/>
<dbReference type="EMBL" id="CP000449">
    <property type="protein sequence ID" value="ABI66866.1"/>
    <property type="molecule type" value="Genomic_DNA"/>
</dbReference>
<evidence type="ECO:0000256" key="1">
    <source>
        <dbReference type="ARBA" id="ARBA00023224"/>
    </source>
</evidence>